<protein>
    <submittedName>
        <fullName evidence="1">Unnamed protein product</fullName>
    </submittedName>
</protein>
<organism evidence="1 2">
    <name type="scientific">Ambrosiozyma monospora</name>
    <name type="common">Yeast</name>
    <name type="synonym">Endomycopsis monosporus</name>
    <dbReference type="NCBI Taxonomy" id="43982"/>
    <lineage>
        <taxon>Eukaryota</taxon>
        <taxon>Fungi</taxon>
        <taxon>Dikarya</taxon>
        <taxon>Ascomycota</taxon>
        <taxon>Saccharomycotina</taxon>
        <taxon>Pichiomycetes</taxon>
        <taxon>Pichiales</taxon>
        <taxon>Pichiaceae</taxon>
        <taxon>Ambrosiozyma</taxon>
    </lineage>
</organism>
<accession>A0ACB5SV28</accession>
<dbReference type="Proteomes" id="UP001165064">
    <property type="component" value="Unassembled WGS sequence"/>
</dbReference>
<sequence>MSTEQVEKLDKLILPKPFFDKDSPERRDFKAVDTLSQTLKAIVYSGIFVGGMHFRRMLQHRKGSARPGQARYLALFELQPRQFISIPLALGTYSFISNSFYNLNEGKTTKGEVFASSAAVLVATIFKQGMALNKRVGLALGVGTAVGLFNWAGSFTDLYDSSYNYKKSTGQINNPESNKKLEASWEEGTYKKQGFWEVVYRKPLSETIADLGEGRGIGKA</sequence>
<dbReference type="EMBL" id="BSXS01000678">
    <property type="protein sequence ID" value="GME73453.1"/>
    <property type="molecule type" value="Genomic_DNA"/>
</dbReference>
<name>A0ACB5SV28_AMBMO</name>
<evidence type="ECO:0000313" key="2">
    <source>
        <dbReference type="Proteomes" id="UP001165064"/>
    </source>
</evidence>
<gene>
    <name evidence="1" type="ORF">Amon02_000140500</name>
</gene>
<comment type="caution">
    <text evidence="1">The sequence shown here is derived from an EMBL/GenBank/DDBJ whole genome shotgun (WGS) entry which is preliminary data.</text>
</comment>
<keyword evidence="2" id="KW-1185">Reference proteome</keyword>
<evidence type="ECO:0000313" key="1">
    <source>
        <dbReference type="EMBL" id="GME73453.1"/>
    </source>
</evidence>
<proteinExistence type="predicted"/>
<reference evidence="1" key="1">
    <citation type="submission" date="2023-04" db="EMBL/GenBank/DDBJ databases">
        <title>Ambrosiozyma monospora NBRC 10751.</title>
        <authorList>
            <person name="Ichikawa N."/>
            <person name="Sato H."/>
            <person name="Tonouchi N."/>
        </authorList>
    </citation>
    <scope>NUCLEOTIDE SEQUENCE</scope>
    <source>
        <strain evidence="1">NBRC 10751</strain>
    </source>
</reference>